<feature type="compositionally biased region" description="Polar residues" evidence="1">
    <location>
        <begin position="421"/>
        <end position="444"/>
    </location>
</feature>
<dbReference type="STRING" id="1081102.A0A167N2A2"/>
<reference evidence="2 3" key="1">
    <citation type="journal article" date="2016" name="Genome Biol. Evol.">
        <title>Divergent and convergent evolution of fungal pathogenicity.</title>
        <authorList>
            <person name="Shang Y."/>
            <person name="Xiao G."/>
            <person name="Zheng P."/>
            <person name="Cen K."/>
            <person name="Zhan S."/>
            <person name="Wang C."/>
        </authorList>
    </citation>
    <scope>NUCLEOTIDE SEQUENCE [LARGE SCALE GENOMIC DNA]</scope>
    <source>
        <strain evidence="2 3">RCEF 264</strain>
    </source>
</reference>
<gene>
    <name evidence="2" type="ORF">SPI_08538</name>
</gene>
<feature type="region of interest" description="Disordered" evidence="1">
    <location>
        <begin position="1"/>
        <end position="760"/>
    </location>
</feature>
<sequence length="760" mass="78529">MSQVRNLRAMFEQKKEASPPDRGRGEALPPQSTESPRPLSRVRTNFITVEKDGRVGLQRDPSSDSVNSLARRVSGGTEGEPTALTISRTNSNTTGADDKDKIEAAGQPNAAAAAAAQSPKRYVVPIAEKTAPVTPPKTTAVTSPRATPGALPRTWMPTQAQAALSTTTPNESRERREQEQNVDSGPVAAKAGHHDEKAKAHLASPRKDTEANTAFRGGGRQPALEGHKKALAAPANGTTGKSPARAVTPSAVVASSATNGTASVAPAAASRSAGTPASSSGIPIRTKAATGTTAGGNNKEAAKLTAVAKSEKSVPKTISTSKANAKPTVKSPGLAVKTPTSPAKPLAHKIASKTPEKQVTPAISDATPKSAASASVTGRSAASSATKKPPSIQTFPPNGIGFVKPKPKSPTRPVQLPPGLTTHTASSATKMNVPRQSLSRQSGNFHLAHQPVVRSPSRASISTVGTTTTTTGERRLRRQNSALNRPRPSIGPPPKLPARDHPVTKKEKEVDQSFLARMMRPTQSSASKTADKTSLTPPRKQTSTVAKKPVARNVHGAHPKQHNNASASTKVNPPRAPSMIASAAPITALPVANSSKTEIPPAEKATPAVQPTATAEEVVDAVKEESVVVPEIKPDEPEEAKSEPPEIQGQIATAEVAEEAQVPQHDGSNGAEPEPISEVVSTVVNGADGADGADGANGAHNPNETSDVNDVSDNLKTEAKTGQEAVTVASIDPTAQETEDSVKKATDVQNGATADEAKEI</sequence>
<evidence type="ECO:0008006" key="4">
    <source>
        <dbReference type="Google" id="ProtNLM"/>
    </source>
</evidence>
<feature type="compositionally biased region" description="Low complexity" evidence="1">
    <location>
        <begin position="129"/>
        <end position="142"/>
    </location>
</feature>
<comment type="caution">
    <text evidence="2">The sequence shown here is derived from an EMBL/GenBank/DDBJ whole genome shotgun (WGS) entry which is preliminary data.</text>
</comment>
<feature type="compositionally biased region" description="Low complexity" evidence="1">
    <location>
        <begin position="242"/>
        <end position="281"/>
    </location>
</feature>
<evidence type="ECO:0000313" key="2">
    <source>
        <dbReference type="EMBL" id="OAA55034.1"/>
    </source>
</evidence>
<feature type="compositionally biased region" description="Basic and acidic residues" evidence="1">
    <location>
        <begin position="192"/>
        <end position="210"/>
    </location>
</feature>
<dbReference type="AlphaFoldDB" id="A0A167N2A2"/>
<dbReference type="EMBL" id="AZHD01000021">
    <property type="protein sequence ID" value="OAA55034.1"/>
    <property type="molecule type" value="Genomic_DNA"/>
</dbReference>
<feature type="compositionally biased region" description="Polar residues" evidence="1">
    <location>
        <begin position="562"/>
        <end position="571"/>
    </location>
</feature>
<protein>
    <recommendedName>
        <fullName evidence="4">Mucin-7</fullName>
    </recommendedName>
</protein>
<feature type="compositionally biased region" description="Polar residues" evidence="1">
    <location>
        <begin position="700"/>
        <end position="712"/>
    </location>
</feature>
<accession>A0A167N2A2</accession>
<feature type="compositionally biased region" description="Polar residues" evidence="1">
    <location>
        <begin position="521"/>
        <end position="545"/>
    </location>
</feature>
<dbReference type="OrthoDB" id="4870832at2759"/>
<feature type="compositionally biased region" description="Basic and acidic residues" evidence="1">
    <location>
        <begin position="497"/>
        <end position="511"/>
    </location>
</feature>
<proteinExistence type="predicted"/>
<feature type="compositionally biased region" description="Polar residues" evidence="1">
    <location>
        <begin position="156"/>
        <end position="170"/>
    </location>
</feature>
<feature type="compositionally biased region" description="Basic and acidic residues" evidence="1">
    <location>
        <begin position="11"/>
        <end position="25"/>
    </location>
</feature>
<evidence type="ECO:0000313" key="3">
    <source>
        <dbReference type="Proteomes" id="UP000076874"/>
    </source>
</evidence>
<organism evidence="2 3">
    <name type="scientific">Niveomyces insectorum RCEF 264</name>
    <dbReference type="NCBI Taxonomy" id="1081102"/>
    <lineage>
        <taxon>Eukaryota</taxon>
        <taxon>Fungi</taxon>
        <taxon>Dikarya</taxon>
        <taxon>Ascomycota</taxon>
        <taxon>Pezizomycotina</taxon>
        <taxon>Sordariomycetes</taxon>
        <taxon>Hypocreomycetidae</taxon>
        <taxon>Hypocreales</taxon>
        <taxon>Cordycipitaceae</taxon>
        <taxon>Niveomyces</taxon>
    </lineage>
</organism>
<feature type="compositionally biased region" description="Polar residues" evidence="1">
    <location>
        <begin position="84"/>
        <end position="95"/>
    </location>
</feature>
<dbReference type="Proteomes" id="UP000076874">
    <property type="component" value="Unassembled WGS sequence"/>
</dbReference>
<evidence type="ECO:0000256" key="1">
    <source>
        <dbReference type="SAM" id="MobiDB-lite"/>
    </source>
</evidence>
<feature type="compositionally biased region" description="Basic and acidic residues" evidence="1">
    <location>
        <begin position="620"/>
        <end position="644"/>
    </location>
</feature>
<name>A0A167N2A2_9HYPO</name>
<feature type="compositionally biased region" description="Low complexity" evidence="1">
    <location>
        <begin position="685"/>
        <end position="699"/>
    </location>
</feature>
<keyword evidence="3" id="KW-1185">Reference proteome</keyword>